<dbReference type="NCBIfam" id="TIGR00260">
    <property type="entry name" value="thrC"/>
    <property type="match status" value="1"/>
</dbReference>
<evidence type="ECO:0000256" key="6">
    <source>
        <dbReference type="ARBA" id="ARBA00022605"/>
    </source>
</evidence>
<comment type="caution">
    <text evidence="14">The sequence shown here is derived from an EMBL/GenBank/DDBJ whole genome shotgun (WGS) entry which is preliminary data.</text>
</comment>
<dbReference type="Proteomes" id="UP001484239">
    <property type="component" value="Unassembled WGS sequence"/>
</dbReference>
<evidence type="ECO:0000256" key="3">
    <source>
        <dbReference type="ARBA" id="ARBA00005517"/>
    </source>
</evidence>
<evidence type="ECO:0000256" key="1">
    <source>
        <dbReference type="ARBA" id="ARBA00001933"/>
    </source>
</evidence>
<evidence type="ECO:0000256" key="8">
    <source>
        <dbReference type="ARBA" id="ARBA00022898"/>
    </source>
</evidence>
<proteinExistence type="inferred from homology"/>
<dbReference type="InterPro" id="IPR001926">
    <property type="entry name" value="TrpB-like_PALP"/>
</dbReference>
<dbReference type="RefSeq" id="WP_405275020.1">
    <property type="nucleotide sequence ID" value="NZ_CP144380.1"/>
</dbReference>
<dbReference type="InterPro" id="IPR000634">
    <property type="entry name" value="Ser/Thr_deHydtase_PyrdxlP-BS"/>
</dbReference>
<keyword evidence="9 14" id="KW-0456">Lyase</keyword>
<evidence type="ECO:0000313" key="15">
    <source>
        <dbReference type="Proteomes" id="UP001484239"/>
    </source>
</evidence>
<dbReference type="Pfam" id="PF00291">
    <property type="entry name" value="PALP"/>
    <property type="match status" value="1"/>
</dbReference>
<evidence type="ECO:0000256" key="4">
    <source>
        <dbReference type="ARBA" id="ARBA00013028"/>
    </source>
</evidence>
<organism evidence="14 15">
    <name type="scientific">Gaopeijia maritima</name>
    <dbReference type="NCBI Taxonomy" id="3119007"/>
    <lineage>
        <taxon>Bacteria</taxon>
        <taxon>Pseudomonadati</taxon>
        <taxon>Gemmatimonadota</taxon>
        <taxon>Longimicrobiia</taxon>
        <taxon>Gaopeijiales</taxon>
        <taxon>Gaopeijiaceae</taxon>
        <taxon>Gaopeijia</taxon>
    </lineage>
</organism>
<comment type="similarity">
    <text evidence="3">Belongs to the threonine synthase family.</text>
</comment>
<evidence type="ECO:0000256" key="10">
    <source>
        <dbReference type="ARBA" id="ARBA00049144"/>
    </source>
</evidence>
<keyword evidence="15" id="KW-1185">Reference proteome</keyword>
<dbReference type="InterPro" id="IPR036052">
    <property type="entry name" value="TrpB-like_PALP_sf"/>
</dbReference>
<keyword evidence="6" id="KW-0028">Amino-acid biosynthesis</keyword>
<dbReference type="Gene3D" id="3.90.1380.10">
    <property type="entry name" value="Threonine synthase, N-terminal domain"/>
    <property type="match status" value="1"/>
</dbReference>
<evidence type="ECO:0000256" key="7">
    <source>
        <dbReference type="ARBA" id="ARBA00022697"/>
    </source>
</evidence>
<keyword evidence="7" id="KW-0791">Threonine biosynthesis</keyword>
<dbReference type="InterPro" id="IPR029144">
    <property type="entry name" value="Thr_synth_N"/>
</dbReference>
<comment type="cofactor">
    <cofactor evidence="1">
        <name>pyridoxal 5'-phosphate</name>
        <dbReference type="ChEBI" id="CHEBI:597326"/>
    </cofactor>
</comment>
<dbReference type="PANTHER" id="PTHR42690:SF1">
    <property type="entry name" value="THREONINE SYNTHASE-LIKE 2"/>
    <property type="match status" value="1"/>
</dbReference>
<sequence>MNYFSTRGSGPVSLPVALVEGLAPDGGLYLPESLPSIDLPPSGPLADVGAAVLGAFLPPNATGWVRQALAIDTPLVPLGDDDHLLDLTRGPTAAFKDMGARFLAEALAALAPAPGDRRRTVLVATSGDTGGAVAAAFHGRRGLRVVVLFPADGVSERQRRQFTTLGQGVTALGVDGPFDACQRLVKEALSDRELVDRHLLTSANSINIGRLLPQATWFVKALADLEGRTPTFVVPSGNLGHLTAGLLAARMLGSSARFVGAVNDNDAFARWVEGREPDGGAATVATPSSAMDVGRPSNLERVAALTASDESLRARLSAERVNAEETLAEMARRHRDDGRFVDPHTAVGLVALRRLRGRGVTGPVVVLSTADAGKFPATVTAATGAEPPVPASLAGLEGRSERWRPMAADLESLRTHLDEAGA</sequence>
<dbReference type="EC" id="4.2.3.1" evidence="4 11"/>
<evidence type="ECO:0000256" key="9">
    <source>
        <dbReference type="ARBA" id="ARBA00023239"/>
    </source>
</evidence>
<dbReference type="Gene3D" id="3.40.50.1100">
    <property type="match status" value="2"/>
</dbReference>
<feature type="domain" description="Tryptophan synthase beta chain-like PALP" evidence="12">
    <location>
        <begin position="87"/>
        <end position="367"/>
    </location>
</feature>
<evidence type="ECO:0000256" key="5">
    <source>
        <dbReference type="ARBA" id="ARBA00018679"/>
    </source>
</evidence>
<dbReference type="EMBL" id="JBBHLI010000002">
    <property type="protein sequence ID" value="MEK9500378.1"/>
    <property type="molecule type" value="Genomic_DNA"/>
</dbReference>
<evidence type="ECO:0000256" key="11">
    <source>
        <dbReference type="NCBIfam" id="TIGR00260"/>
    </source>
</evidence>
<dbReference type="InterPro" id="IPR037158">
    <property type="entry name" value="Thr_synth_N_sf"/>
</dbReference>
<protein>
    <recommendedName>
        <fullName evidence="5 11">Threonine synthase</fullName>
        <ecNumber evidence="4 11">4.2.3.1</ecNumber>
    </recommendedName>
</protein>
<name>A0ABU9E8C1_9BACT</name>
<comment type="pathway">
    <text evidence="2">Amino-acid biosynthesis; L-threonine biosynthesis; L-threonine from L-aspartate: step 5/5.</text>
</comment>
<dbReference type="SUPFAM" id="SSF53686">
    <property type="entry name" value="Tryptophan synthase beta subunit-like PLP-dependent enzymes"/>
    <property type="match status" value="1"/>
</dbReference>
<reference evidence="14 15" key="1">
    <citation type="submission" date="2024-02" db="EMBL/GenBank/DDBJ databases">
        <title>A novel Gemmatimonadota bacterium.</title>
        <authorList>
            <person name="Du Z.-J."/>
            <person name="Ye Y.-Q."/>
        </authorList>
    </citation>
    <scope>NUCLEOTIDE SEQUENCE [LARGE SCALE GENOMIC DNA]</scope>
    <source>
        <strain evidence="14 15">DH-20</strain>
    </source>
</reference>
<keyword evidence="8" id="KW-0663">Pyridoxal phosphate</keyword>
<dbReference type="Pfam" id="PF14821">
    <property type="entry name" value="Thr_synth_N"/>
    <property type="match status" value="1"/>
</dbReference>
<dbReference type="PANTHER" id="PTHR42690">
    <property type="entry name" value="THREONINE SYNTHASE FAMILY MEMBER"/>
    <property type="match status" value="1"/>
</dbReference>
<comment type="catalytic activity">
    <reaction evidence="10">
        <text>O-phospho-L-homoserine + H2O = L-threonine + phosphate</text>
        <dbReference type="Rhea" id="RHEA:10840"/>
        <dbReference type="ChEBI" id="CHEBI:15377"/>
        <dbReference type="ChEBI" id="CHEBI:43474"/>
        <dbReference type="ChEBI" id="CHEBI:57590"/>
        <dbReference type="ChEBI" id="CHEBI:57926"/>
        <dbReference type="EC" id="4.2.3.1"/>
    </reaction>
</comment>
<evidence type="ECO:0000259" key="12">
    <source>
        <dbReference type="Pfam" id="PF00291"/>
    </source>
</evidence>
<accession>A0ABU9E8C1</accession>
<dbReference type="GO" id="GO:0004795">
    <property type="term" value="F:threonine synthase activity"/>
    <property type="evidence" value="ECO:0007669"/>
    <property type="project" value="UniProtKB-EC"/>
</dbReference>
<evidence type="ECO:0000313" key="14">
    <source>
        <dbReference type="EMBL" id="MEK9500378.1"/>
    </source>
</evidence>
<evidence type="ECO:0000256" key="2">
    <source>
        <dbReference type="ARBA" id="ARBA00004979"/>
    </source>
</evidence>
<dbReference type="InterPro" id="IPR051166">
    <property type="entry name" value="Threonine_Synthase"/>
</dbReference>
<dbReference type="InterPro" id="IPR004450">
    <property type="entry name" value="Thr_synthase-like"/>
</dbReference>
<gene>
    <name evidence="14" type="primary">thrC</name>
    <name evidence="14" type="ORF">WI372_05265</name>
</gene>
<evidence type="ECO:0000259" key="13">
    <source>
        <dbReference type="Pfam" id="PF14821"/>
    </source>
</evidence>
<feature type="domain" description="Threonine synthase N-terminal" evidence="13">
    <location>
        <begin position="2"/>
        <end position="38"/>
    </location>
</feature>
<dbReference type="PROSITE" id="PS00165">
    <property type="entry name" value="DEHYDRATASE_SER_THR"/>
    <property type="match status" value="1"/>
</dbReference>